<dbReference type="AlphaFoldDB" id="A0A0G0EXF8"/>
<dbReference type="Proteomes" id="UP000034457">
    <property type="component" value="Unassembled WGS sequence"/>
</dbReference>
<gene>
    <name evidence="1" type="ORF">UR68_C0026G0001</name>
</gene>
<accession>A0A0G0EXF8</accession>
<proteinExistence type="predicted"/>
<evidence type="ECO:0000313" key="1">
    <source>
        <dbReference type="EMBL" id="KKP71832.1"/>
    </source>
</evidence>
<name>A0A0G0EXF8_9BACT</name>
<evidence type="ECO:0000313" key="2">
    <source>
        <dbReference type="Proteomes" id="UP000034457"/>
    </source>
</evidence>
<protein>
    <submittedName>
        <fullName evidence="1">Uncharacterized protein</fullName>
    </submittedName>
</protein>
<sequence length="114" mass="12956">MKKIEVKKLKVGLYNPFLDTLGGGEKHILSIIDVLVDNGAEATVFWNKNLSQDLEKRFSLQCFKTLKWLPVSLISSSLVAMQTLKSFDLFFYVSNGSYFFSTAKNNFVFCMVPD</sequence>
<feature type="non-terminal residue" evidence="1">
    <location>
        <position position="114"/>
    </location>
</feature>
<organism evidence="1 2">
    <name type="scientific">Candidatus Roizmanbacteria bacterium GW2011_GWA2_35_19</name>
    <dbReference type="NCBI Taxonomy" id="1618478"/>
    <lineage>
        <taxon>Bacteria</taxon>
        <taxon>Candidatus Roizmaniibacteriota</taxon>
    </lineage>
</organism>
<dbReference type="STRING" id="1618478.UR68_C0026G0001"/>
<comment type="caution">
    <text evidence="1">The sequence shown here is derived from an EMBL/GenBank/DDBJ whole genome shotgun (WGS) entry which is preliminary data.</text>
</comment>
<dbReference type="EMBL" id="LBQC01000026">
    <property type="protein sequence ID" value="KKP71832.1"/>
    <property type="molecule type" value="Genomic_DNA"/>
</dbReference>
<reference evidence="1 2" key="1">
    <citation type="journal article" date="2015" name="Nature">
        <title>rRNA introns, odd ribosomes, and small enigmatic genomes across a large radiation of phyla.</title>
        <authorList>
            <person name="Brown C.T."/>
            <person name="Hug L.A."/>
            <person name="Thomas B.C."/>
            <person name="Sharon I."/>
            <person name="Castelle C.J."/>
            <person name="Singh A."/>
            <person name="Wilkins M.J."/>
            <person name="Williams K.H."/>
            <person name="Banfield J.F."/>
        </authorList>
    </citation>
    <scope>NUCLEOTIDE SEQUENCE [LARGE SCALE GENOMIC DNA]</scope>
</reference>